<organism evidence="9 10">
    <name type="scientific">Williamsoniiplasma luminosum</name>
    <dbReference type="NCBI Taxonomy" id="214888"/>
    <lineage>
        <taxon>Bacteria</taxon>
        <taxon>Bacillati</taxon>
        <taxon>Mycoplasmatota</taxon>
        <taxon>Mollicutes</taxon>
        <taxon>Entomoplasmatales</taxon>
        <taxon>Williamsoniiplasma</taxon>
    </lineage>
</organism>
<dbReference type="PANTHER" id="PTHR43808">
    <property type="entry name" value="ACETYLORNITHINE DEACETYLASE"/>
    <property type="match status" value="1"/>
</dbReference>
<evidence type="ECO:0000256" key="8">
    <source>
        <dbReference type="ARBA" id="ARBA00023049"/>
    </source>
</evidence>
<evidence type="ECO:0000256" key="5">
    <source>
        <dbReference type="ARBA" id="ARBA00022801"/>
    </source>
</evidence>
<sequence length="450" mass="51065">MKINMQQLMENYFPLALEKTKELIKIKSFKTEAKPKAPYGEGTKEVLDYMIKLGNELGFKTYQDPENRYGFLDYGDDDKELFVILCHLDVVPTGNIEEWTTPPFEPLVKDGKLFGRGSFDDKGPTMMNLYGLKYLKDNNFQSDKYKIRMIFGLTEETTWESIRAYIADFGVATAGYVPDGEFPVVYAEKWIVDLDMHGTHPTDFEIKGGEAYNVVADYISYKGPKEAEIEADLNKNGIKTERKNDLLMVKGKSGHGSLPWLGVNAATHLFQAMKNVGIKHKIVDFMCDHIHNNHNFSQVFPNIEDETGVLTQNLGIIEIENGKQRLAFNYRVPVFTEPKEQFIPKITEEIKKYGLTSEVMAVEDSVYVPKESEMVQKIMKVYQEVTGDLKSQPLAIGGGTYAKAMPGLVAFGAEFDINRSTMHAYNENVPIEDLEKMLEIYTKAIVLLTK</sequence>
<keyword evidence="7" id="KW-0224">Dipeptidase</keyword>
<dbReference type="PANTHER" id="PTHR43808:SF31">
    <property type="entry name" value="N-ACETYL-L-CITRULLINE DEACETYLASE"/>
    <property type="match status" value="1"/>
</dbReference>
<protein>
    <submittedName>
        <fullName evidence="9">Peptidase M20</fullName>
    </submittedName>
</protein>
<evidence type="ECO:0000313" key="9">
    <source>
        <dbReference type="EMBL" id="AVP49288.1"/>
    </source>
</evidence>
<dbReference type="SUPFAM" id="SSF53187">
    <property type="entry name" value="Zn-dependent exopeptidases"/>
    <property type="match status" value="1"/>
</dbReference>
<dbReference type="InterPro" id="IPR050072">
    <property type="entry name" value="Peptidase_M20A"/>
</dbReference>
<keyword evidence="5" id="KW-0378">Hydrolase</keyword>
<evidence type="ECO:0000256" key="4">
    <source>
        <dbReference type="ARBA" id="ARBA00022723"/>
    </source>
</evidence>
<dbReference type="NCBIfam" id="TIGR01887">
    <property type="entry name" value="dipeptidaselike"/>
    <property type="match status" value="1"/>
</dbReference>
<keyword evidence="4" id="KW-0479">Metal-binding</keyword>
<evidence type="ECO:0000313" key="10">
    <source>
        <dbReference type="Proteomes" id="UP000239250"/>
    </source>
</evidence>
<evidence type="ECO:0000256" key="7">
    <source>
        <dbReference type="ARBA" id="ARBA00022997"/>
    </source>
</evidence>
<keyword evidence="3" id="KW-0645">Protease</keyword>
<dbReference type="RefSeq" id="WP_303662618.1">
    <property type="nucleotide sequence ID" value="NZ_CP027019.1"/>
</dbReference>
<proteinExistence type="inferred from homology"/>
<dbReference type="AlphaFoldDB" id="A0A2S0NJV4"/>
<reference evidence="10" key="1">
    <citation type="submission" date="2018-02" db="EMBL/GenBank/DDBJ databases">
        <title>Firefly genomes illuminate parallel origins of bioluminescence in beetles.</title>
        <authorList>
            <person name="Fallon T.R."/>
            <person name="Lower S.E.S."/>
            <person name="Behringer M."/>
            <person name="Weng J.-K."/>
        </authorList>
    </citation>
    <scope>NUCLEOTIDE SEQUENCE [LARGE SCALE GENOMIC DNA]</scope>
</reference>
<comment type="cofactor">
    <cofactor evidence="1">
        <name>Zn(2+)</name>
        <dbReference type="ChEBI" id="CHEBI:29105"/>
    </cofactor>
</comment>
<dbReference type="EMBL" id="CP027019">
    <property type="protein sequence ID" value="AVP49288.1"/>
    <property type="molecule type" value="Genomic_DNA"/>
</dbReference>
<gene>
    <name evidence="9" type="ORF">C5T88_01680</name>
</gene>
<evidence type="ECO:0000256" key="6">
    <source>
        <dbReference type="ARBA" id="ARBA00022833"/>
    </source>
</evidence>
<dbReference type="SUPFAM" id="SSF55031">
    <property type="entry name" value="Bacterial exopeptidase dimerisation domain"/>
    <property type="match status" value="1"/>
</dbReference>
<dbReference type="GO" id="GO:0008777">
    <property type="term" value="F:acetylornithine deacetylase activity"/>
    <property type="evidence" value="ECO:0007669"/>
    <property type="project" value="TreeGrafter"/>
</dbReference>
<dbReference type="GO" id="GO:0008270">
    <property type="term" value="F:zinc ion binding"/>
    <property type="evidence" value="ECO:0007669"/>
    <property type="project" value="InterPro"/>
</dbReference>
<evidence type="ECO:0000256" key="3">
    <source>
        <dbReference type="ARBA" id="ARBA00022670"/>
    </source>
</evidence>
<comment type="similarity">
    <text evidence="2">Belongs to the peptidase M20A family.</text>
</comment>
<keyword evidence="6" id="KW-0862">Zinc</keyword>
<dbReference type="InterPro" id="IPR036264">
    <property type="entry name" value="Bact_exopeptidase_dim_dom"/>
</dbReference>
<dbReference type="Pfam" id="PF01546">
    <property type="entry name" value="Peptidase_M20"/>
    <property type="match status" value="1"/>
</dbReference>
<dbReference type="GO" id="GO:0006526">
    <property type="term" value="P:L-arginine biosynthetic process"/>
    <property type="evidence" value="ECO:0007669"/>
    <property type="project" value="TreeGrafter"/>
</dbReference>
<dbReference type="Proteomes" id="UP000239250">
    <property type="component" value="Chromosome"/>
</dbReference>
<evidence type="ECO:0000256" key="2">
    <source>
        <dbReference type="ARBA" id="ARBA00006247"/>
    </source>
</evidence>
<dbReference type="Gene3D" id="3.30.70.360">
    <property type="match status" value="2"/>
</dbReference>
<dbReference type="InterPro" id="IPR010964">
    <property type="entry name" value="M20A_pepV-rel"/>
</dbReference>
<accession>A0A2S0NJV4</accession>
<dbReference type="GO" id="GO:0008237">
    <property type="term" value="F:metallopeptidase activity"/>
    <property type="evidence" value="ECO:0007669"/>
    <property type="project" value="UniProtKB-KW"/>
</dbReference>
<evidence type="ECO:0000256" key="1">
    <source>
        <dbReference type="ARBA" id="ARBA00001947"/>
    </source>
</evidence>
<dbReference type="GO" id="GO:0016805">
    <property type="term" value="F:dipeptidase activity"/>
    <property type="evidence" value="ECO:0007669"/>
    <property type="project" value="UniProtKB-KW"/>
</dbReference>
<dbReference type="InterPro" id="IPR002933">
    <property type="entry name" value="Peptidase_M20"/>
</dbReference>
<dbReference type="GO" id="GO:0006508">
    <property type="term" value="P:proteolysis"/>
    <property type="evidence" value="ECO:0007669"/>
    <property type="project" value="UniProtKB-KW"/>
</dbReference>
<dbReference type="Gene3D" id="3.40.630.10">
    <property type="entry name" value="Zn peptidases"/>
    <property type="match status" value="1"/>
</dbReference>
<name>A0A2S0NJV4_9MOLU</name>
<keyword evidence="8" id="KW-0482">Metalloprotease</keyword>